<evidence type="ECO:0000313" key="2">
    <source>
        <dbReference type="EMBL" id="TNN72875.1"/>
    </source>
</evidence>
<evidence type="ECO:0000256" key="1">
    <source>
        <dbReference type="SAM" id="Phobius"/>
    </source>
</evidence>
<keyword evidence="3" id="KW-1185">Reference proteome</keyword>
<dbReference type="EMBL" id="SRLO01000131">
    <property type="protein sequence ID" value="TNN72875.1"/>
    <property type="molecule type" value="Genomic_DNA"/>
</dbReference>
<organism evidence="2 3">
    <name type="scientific">Liparis tanakae</name>
    <name type="common">Tanaka's snailfish</name>
    <dbReference type="NCBI Taxonomy" id="230148"/>
    <lineage>
        <taxon>Eukaryota</taxon>
        <taxon>Metazoa</taxon>
        <taxon>Chordata</taxon>
        <taxon>Craniata</taxon>
        <taxon>Vertebrata</taxon>
        <taxon>Euteleostomi</taxon>
        <taxon>Actinopterygii</taxon>
        <taxon>Neopterygii</taxon>
        <taxon>Teleostei</taxon>
        <taxon>Neoteleostei</taxon>
        <taxon>Acanthomorphata</taxon>
        <taxon>Eupercaria</taxon>
        <taxon>Perciformes</taxon>
        <taxon>Cottioidei</taxon>
        <taxon>Cottales</taxon>
        <taxon>Liparidae</taxon>
        <taxon>Liparis</taxon>
    </lineage>
</organism>
<reference evidence="2 3" key="1">
    <citation type="submission" date="2019-03" db="EMBL/GenBank/DDBJ databases">
        <title>First draft genome of Liparis tanakae, snailfish: a comprehensive survey of snailfish specific genes.</title>
        <authorList>
            <person name="Kim W."/>
            <person name="Song I."/>
            <person name="Jeong J.-H."/>
            <person name="Kim D."/>
            <person name="Kim S."/>
            <person name="Ryu S."/>
            <person name="Song J.Y."/>
            <person name="Lee S.K."/>
        </authorList>
    </citation>
    <scope>NUCLEOTIDE SEQUENCE [LARGE SCALE GENOMIC DNA]</scope>
    <source>
        <tissue evidence="2">Muscle</tissue>
    </source>
</reference>
<gene>
    <name evidence="2" type="ORF">EYF80_016804</name>
</gene>
<comment type="caution">
    <text evidence="2">The sequence shown here is derived from an EMBL/GenBank/DDBJ whole genome shotgun (WGS) entry which is preliminary data.</text>
</comment>
<dbReference type="AlphaFoldDB" id="A0A4Z2I5X7"/>
<keyword evidence="1" id="KW-1133">Transmembrane helix</keyword>
<accession>A0A4Z2I5X7</accession>
<proteinExistence type="predicted"/>
<feature type="transmembrane region" description="Helical" evidence="1">
    <location>
        <begin position="161"/>
        <end position="182"/>
    </location>
</feature>
<sequence length="189" mass="21608">MELFWWKPQARSRLLRAFFMKKMPQPEITTRSVAIHEHQYRSVKMMSTPPWKTSRRKHSALYTRLRVDRCASSGALCMNSPDVMTQAAAAAEGTRGRTLRLSSGVKMLRLSSGVMMLRLSSGVKMLRLSSGVMMLRLSSGVETIRSLDESECRGSTWSMVYVVYLVYLVHVVYLVYVVYLWGMKRLSSP</sequence>
<keyword evidence="1" id="KW-0812">Transmembrane</keyword>
<keyword evidence="1" id="KW-0472">Membrane</keyword>
<evidence type="ECO:0000313" key="3">
    <source>
        <dbReference type="Proteomes" id="UP000314294"/>
    </source>
</evidence>
<dbReference type="Proteomes" id="UP000314294">
    <property type="component" value="Unassembled WGS sequence"/>
</dbReference>
<name>A0A4Z2I5X7_9TELE</name>
<protein>
    <submittedName>
        <fullName evidence="2">Uncharacterized protein</fullName>
    </submittedName>
</protein>